<dbReference type="Gene3D" id="2.130.10.10">
    <property type="entry name" value="YVTN repeat-like/Quinoprotein amine dehydrogenase"/>
    <property type="match status" value="2"/>
</dbReference>
<dbReference type="AlphaFoldDB" id="A0AAD9JF06"/>
<evidence type="ECO:0000259" key="4">
    <source>
        <dbReference type="Pfam" id="PF25469"/>
    </source>
</evidence>
<dbReference type="PROSITE" id="PS50294">
    <property type="entry name" value="WD_REPEATS_REGION"/>
    <property type="match status" value="4"/>
</dbReference>
<keyword evidence="6" id="KW-1185">Reference proteome</keyword>
<evidence type="ECO:0000256" key="2">
    <source>
        <dbReference type="ARBA" id="ARBA00022737"/>
    </source>
</evidence>
<dbReference type="SMART" id="SM00320">
    <property type="entry name" value="WD40"/>
    <property type="match status" value="4"/>
</dbReference>
<dbReference type="Pfam" id="PF25469">
    <property type="entry name" value="WHD_NWD1"/>
    <property type="match status" value="1"/>
</dbReference>
<keyword evidence="2" id="KW-0677">Repeat</keyword>
<dbReference type="InterPro" id="IPR015943">
    <property type="entry name" value="WD40/YVTN_repeat-like_dom_sf"/>
</dbReference>
<evidence type="ECO:0000256" key="3">
    <source>
        <dbReference type="PROSITE-ProRule" id="PRU00221"/>
    </source>
</evidence>
<dbReference type="EMBL" id="JAODUP010000364">
    <property type="protein sequence ID" value="KAK2151416.1"/>
    <property type="molecule type" value="Genomic_DNA"/>
</dbReference>
<comment type="caution">
    <text evidence="5">The sequence shown here is derived from an EMBL/GenBank/DDBJ whole genome shotgun (WGS) entry which is preliminary data.</text>
</comment>
<dbReference type="SUPFAM" id="SSF52540">
    <property type="entry name" value="P-loop containing nucleoside triphosphate hydrolases"/>
    <property type="match status" value="1"/>
</dbReference>
<reference evidence="5" key="1">
    <citation type="journal article" date="2023" name="Mol. Biol. Evol.">
        <title>Third-Generation Sequencing Reveals the Adaptive Role of the Epigenome in Three Deep-Sea Polychaetes.</title>
        <authorList>
            <person name="Perez M."/>
            <person name="Aroh O."/>
            <person name="Sun Y."/>
            <person name="Lan Y."/>
            <person name="Juniper S.K."/>
            <person name="Young C.R."/>
            <person name="Angers B."/>
            <person name="Qian P.Y."/>
        </authorList>
    </citation>
    <scope>NUCLEOTIDE SEQUENCE</scope>
    <source>
        <strain evidence="5">P08H-3</strain>
    </source>
</reference>
<dbReference type="PANTHER" id="PTHR19871:SF28">
    <property type="entry name" value="AAA+ ATPASE DOMAIN-CONTAINING PROTEIN"/>
    <property type="match status" value="1"/>
</dbReference>
<feature type="repeat" description="WD" evidence="3">
    <location>
        <begin position="878"/>
        <end position="912"/>
    </location>
</feature>
<dbReference type="PROSITE" id="PS00678">
    <property type="entry name" value="WD_REPEATS_1"/>
    <property type="match status" value="3"/>
</dbReference>
<keyword evidence="1 3" id="KW-0853">WD repeat</keyword>
<dbReference type="InterPro" id="IPR001680">
    <property type="entry name" value="WD40_rpt"/>
</dbReference>
<dbReference type="InterPro" id="IPR020472">
    <property type="entry name" value="WD40_PAC1"/>
</dbReference>
<accession>A0AAD9JF06</accession>
<name>A0AAD9JF06_9ANNE</name>
<sequence>MKEEKGRHLDASIWRGEVGGEARATPGVVKIYVLSTKTDFVWERRRLWEETLPELQLTFLSQGIEIHMVDCQQGLAEDIAYDTHMMDSLIGDLKTSRRNRAKTYVIILLGDKLGYYSLPVFIEAGEFLTIRSEASESGKGKLILLSVHVTSRYRPRKLMHVKLLDAWYKQDELHLPPGFSLQPVYSILKNDTHKRLDNASGEEDEQRDWISVHEKLLAILQTSANTCYQEGRIRNKDKYFTYGIESLTEDVMKLCPDTCLLIYRDFNSKTKRTSRRNILKRAKTKSEEQQIQEKINELAEALSAKIDNDRILKYAFKPKEVATGPLDPFTNADYADYLDILHTDVLHCLSSQLRQTVTNPYQVVPEGDERLRDEIGSHLYRCERCLNLDPVFAEAVVQRVVDYAVQSRRKSHKTLLLYGAQGSGKTVVLSRACCRLKDELRDECVLVVRYVGLTPDSATSHGLLAGICSQMDRVLGRNFVSPVDHPDLVIYYRELLVKLERDTRLWIVAVDDLDLLLSWSEQVSQSDDLSWISAELPVNVVFVGTLTAVSKRERQATLGKGIPSENYIRVPNLDDRQLERFVNPEYEKAKKVSLSSRQINLLNVMRTSSSPMFCVLLLENTKQRSPDATLCADVLGGDPGSAVVSRLEMLEERYGVQTVSGVLRYLCATPTGITELELLDVLSCDNDVVTRLIDVTNADQIRFPYVVWLRMKSELGCLIEERYLDQKLVLCFSHRLVQKVLMEKYRLSVPDMVKVHSELADLYMETWIAGRPLVVSDSNVQIMDNLGRFIGQQPLVFGDTKYNIRKIKQLWCKTNELKEECFCRFEYLLAYLHRTSLASLLYALDIANSLVLDNDIQIDRVMVWTFYKRTTNSVADTNNSHTKPITCYCMSIEGKMAITGSDDCLVKLWNLDISDFIGNLEGHTSPVTSVAVAAQEAFAVSGAEDRTVKVWSIMISCVITDYKEHNSPVVSIYVLGDNRRVLTADREQVISHTDHISCVTFSSDSQFIATGSADTSLKVWEANSGKLTQVLVEHEALVSCAAITTDNCHVISGSHDKCLLVWNLSTGEVQHRLTGHRNHVPAMVQLLSGISDEV</sequence>
<dbReference type="CDD" id="cd00200">
    <property type="entry name" value="WD40"/>
    <property type="match status" value="1"/>
</dbReference>
<proteinExistence type="predicted"/>
<feature type="repeat" description="WD" evidence="3">
    <location>
        <begin position="920"/>
        <end position="953"/>
    </location>
</feature>
<dbReference type="Pfam" id="PF00400">
    <property type="entry name" value="WD40"/>
    <property type="match status" value="4"/>
</dbReference>
<evidence type="ECO:0000313" key="6">
    <source>
        <dbReference type="Proteomes" id="UP001208570"/>
    </source>
</evidence>
<dbReference type="InterPro" id="IPR036322">
    <property type="entry name" value="WD40_repeat_dom_sf"/>
</dbReference>
<dbReference type="InterPro" id="IPR019775">
    <property type="entry name" value="WD40_repeat_CS"/>
</dbReference>
<dbReference type="SUPFAM" id="SSF50978">
    <property type="entry name" value="WD40 repeat-like"/>
    <property type="match status" value="1"/>
</dbReference>
<dbReference type="PANTHER" id="PTHR19871">
    <property type="entry name" value="BETA TRANSDUCIN-RELATED PROTEIN"/>
    <property type="match status" value="1"/>
</dbReference>
<feature type="domain" description="NWD1/2-like winged helix-turn-helix" evidence="4">
    <location>
        <begin position="645"/>
        <end position="747"/>
    </location>
</feature>
<dbReference type="Proteomes" id="UP001208570">
    <property type="component" value="Unassembled WGS sequence"/>
</dbReference>
<organism evidence="5 6">
    <name type="scientific">Paralvinella palmiformis</name>
    <dbReference type="NCBI Taxonomy" id="53620"/>
    <lineage>
        <taxon>Eukaryota</taxon>
        <taxon>Metazoa</taxon>
        <taxon>Spiralia</taxon>
        <taxon>Lophotrochozoa</taxon>
        <taxon>Annelida</taxon>
        <taxon>Polychaeta</taxon>
        <taxon>Sedentaria</taxon>
        <taxon>Canalipalpata</taxon>
        <taxon>Terebellida</taxon>
        <taxon>Terebelliformia</taxon>
        <taxon>Alvinellidae</taxon>
        <taxon>Paralvinella</taxon>
    </lineage>
</organism>
<feature type="repeat" description="WD" evidence="3">
    <location>
        <begin position="1031"/>
        <end position="1072"/>
    </location>
</feature>
<dbReference type="InterPro" id="IPR052752">
    <property type="entry name" value="NACHT-WD_repeat"/>
</dbReference>
<dbReference type="InterPro" id="IPR057588">
    <property type="entry name" value="NWD1/2-like_WH"/>
</dbReference>
<dbReference type="PRINTS" id="PR00320">
    <property type="entry name" value="GPROTEINBRPT"/>
</dbReference>
<evidence type="ECO:0000313" key="5">
    <source>
        <dbReference type="EMBL" id="KAK2151416.1"/>
    </source>
</evidence>
<dbReference type="PROSITE" id="PS50082">
    <property type="entry name" value="WD_REPEATS_2"/>
    <property type="match status" value="4"/>
</dbReference>
<feature type="repeat" description="WD" evidence="3">
    <location>
        <begin position="989"/>
        <end position="1030"/>
    </location>
</feature>
<evidence type="ECO:0000256" key="1">
    <source>
        <dbReference type="ARBA" id="ARBA00022574"/>
    </source>
</evidence>
<gene>
    <name evidence="5" type="ORF">LSH36_364g04064</name>
</gene>
<dbReference type="InterPro" id="IPR027417">
    <property type="entry name" value="P-loop_NTPase"/>
</dbReference>
<protein>
    <recommendedName>
        <fullName evidence="4">NWD1/2-like winged helix-turn-helix domain-containing protein</fullName>
    </recommendedName>
</protein>
<dbReference type="Gene3D" id="3.40.50.300">
    <property type="entry name" value="P-loop containing nucleotide triphosphate hydrolases"/>
    <property type="match status" value="1"/>
</dbReference>